<evidence type="ECO:0000259" key="2">
    <source>
        <dbReference type="PROSITE" id="PS51061"/>
    </source>
</evidence>
<dbReference type="Pfam" id="PF01424">
    <property type="entry name" value="R3H"/>
    <property type="match status" value="1"/>
</dbReference>
<dbReference type="Proteomes" id="UP000245119">
    <property type="component" value="Linkage Group LG10"/>
</dbReference>
<dbReference type="GO" id="GO:0003676">
    <property type="term" value="F:nucleic acid binding"/>
    <property type="evidence" value="ECO:0007669"/>
    <property type="project" value="UniProtKB-UniRule"/>
</dbReference>
<feature type="domain" description="R3H" evidence="2">
    <location>
        <begin position="207"/>
        <end position="270"/>
    </location>
</feature>
<dbReference type="Pfam" id="PF13902">
    <property type="entry name" value="R3H-assoc"/>
    <property type="match status" value="1"/>
</dbReference>
<gene>
    <name evidence="3" type="ORF">C0Q70_17196</name>
</gene>
<comment type="caution">
    <text evidence="3">The sequence shown here is derived from an EMBL/GenBank/DDBJ whole genome shotgun (WGS) entry which is preliminary data.</text>
</comment>
<dbReference type="STRING" id="400727.A0A2T7NRX1"/>
<evidence type="ECO:0000313" key="4">
    <source>
        <dbReference type="Proteomes" id="UP000245119"/>
    </source>
</evidence>
<dbReference type="EMBL" id="PZQS01000010">
    <property type="protein sequence ID" value="PVD23920.1"/>
    <property type="molecule type" value="Genomic_DNA"/>
</dbReference>
<protein>
    <recommendedName>
        <fullName evidence="2">R3H domain-containing protein</fullName>
    </recommendedName>
</protein>
<organism evidence="3 4">
    <name type="scientific">Pomacea canaliculata</name>
    <name type="common">Golden apple snail</name>
    <dbReference type="NCBI Taxonomy" id="400727"/>
    <lineage>
        <taxon>Eukaryota</taxon>
        <taxon>Metazoa</taxon>
        <taxon>Spiralia</taxon>
        <taxon>Lophotrochozoa</taxon>
        <taxon>Mollusca</taxon>
        <taxon>Gastropoda</taxon>
        <taxon>Caenogastropoda</taxon>
        <taxon>Architaenioglossa</taxon>
        <taxon>Ampullarioidea</taxon>
        <taxon>Ampullariidae</taxon>
        <taxon>Pomacea</taxon>
    </lineage>
</organism>
<dbReference type="InterPro" id="IPR025952">
    <property type="entry name" value="R3H-assoc_dom"/>
</dbReference>
<dbReference type="PANTHER" id="PTHR32019:SF2">
    <property type="entry name" value="R3H DOMAIN-CONTAINING PROTEIN 4"/>
    <property type="match status" value="1"/>
</dbReference>
<dbReference type="InterPro" id="IPR036867">
    <property type="entry name" value="R3H_dom_sf"/>
</dbReference>
<reference evidence="3 4" key="1">
    <citation type="submission" date="2018-04" db="EMBL/GenBank/DDBJ databases">
        <title>The genome of golden apple snail Pomacea canaliculata provides insight into stress tolerance and invasive adaptation.</title>
        <authorList>
            <person name="Liu C."/>
            <person name="Liu B."/>
            <person name="Ren Y."/>
            <person name="Zhang Y."/>
            <person name="Wang H."/>
            <person name="Li S."/>
            <person name="Jiang F."/>
            <person name="Yin L."/>
            <person name="Zhang G."/>
            <person name="Qian W."/>
            <person name="Fan W."/>
        </authorList>
    </citation>
    <scope>NUCLEOTIDE SEQUENCE [LARGE SCALE GENOMIC DNA]</scope>
    <source>
        <strain evidence="3">SZHN2017</strain>
        <tissue evidence="3">Muscle</tissue>
    </source>
</reference>
<feature type="compositionally biased region" description="Basic residues" evidence="1">
    <location>
        <begin position="46"/>
        <end position="56"/>
    </location>
</feature>
<feature type="compositionally biased region" description="Basic and acidic residues" evidence="1">
    <location>
        <begin position="164"/>
        <end position="178"/>
    </location>
</feature>
<dbReference type="PROSITE" id="PS51061">
    <property type="entry name" value="R3H"/>
    <property type="match status" value="1"/>
</dbReference>
<dbReference type="Gene3D" id="3.30.1370.50">
    <property type="entry name" value="R3H-like domain"/>
    <property type="match status" value="1"/>
</dbReference>
<evidence type="ECO:0000256" key="1">
    <source>
        <dbReference type="SAM" id="MobiDB-lite"/>
    </source>
</evidence>
<dbReference type="CDD" id="cd02325">
    <property type="entry name" value="R3H"/>
    <property type="match status" value="1"/>
</dbReference>
<feature type="region of interest" description="Disordered" evidence="1">
    <location>
        <begin position="27"/>
        <end position="58"/>
    </location>
</feature>
<dbReference type="AlphaFoldDB" id="A0A2T7NRX1"/>
<dbReference type="OrthoDB" id="75169at2759"/>
<proteinExistence type="predicted"/>
<evidence type="ECO:0000313" key="3">
    <source>
        <dbReference type="EMBL" id="PVD23920.1"/>
    </source>
</evidence>
<feature type="region of interest" description="Disordered" evidence="1">
    <location>
        <begin position="155"/>
        <end position="178"/>
    </location>
</feature>
<dbReference type="InterPro" id="IPR039629">
    <property type="entry name" value="R3HDM4"/>
</dbReference>
<name>A0A2T7NRX1_POMCA</name>
<dbReference type="PANTHER" id="PTHR32019">
    <property type="entry name" value="R3H DOMAIN-CONTAINING PROTEIN 4"/>
    <property type="match status" value="1"/>
</dbReference>
<dbReference type="OMA" id="CQYMSLL"/>
<dbReference type="InterPro" id="IPR001374">
    <property type="entry name" value="R3H_dom"/>
</dbReference>
<dbReference type="SUPFAM" id="SSF82708">
    <property type="entry name" value="R3H domain"/>
    <property type="match status" value="1"/>
</dbReference>
<accession>A0A2T7NRX1</accession>
<keyword evidence="4" id="KW-1185">Reference proteome</keyword>
<sequence length="290" mass="33467">MGVTRENKDIFFGPYIQEDAMQILEASGGHSTDEDDSQNHPPMTYSRHRRTPRQLRPRSASLEACLIGMYRRTGSRQARRTDNIKHLLSLVDREEEGESSQMPTYNSNVSAFATLLQEREKMQVWNHFISCSEEEQEYMLHRPLASIREEVENEEASSLDDSWEEVKPEPNISGDRRADHPSFSAQECFGRIDRHLRSILTRRHLPVGILAQLEEDVVSFFKDCPDSVFVLDHTSGYERLLLHAVCQFLGLHCHSYDDNGSRRTQVENRYLSFCPPAQSLSQFLESFNIS</sequence>